<evidence type="ECO:0000313" key="3">
    <source>
        <dbReference type="EMBL" id="KAG2183345.1"/>
    </source>
</evidence>
<dbReference type="Gene3D" id="1.10.10.750">
    <property type="entry name" value="Ypt/Rab-GAP domain of gyp1p, domain 1"/>
    <property type="match status" value="1"/>
</dbReference>
<evidence type="ECO:0000313" key="4">
    <source>
        <dbReference type="Proteomes" id="UP000654370"/>
    </source>
</evidence>
<dbReference type="FunFam" id="1.10.8.270:FF:000026">
    <property type="entry name" value="TBC (Tre-2/Bub2/Cdc16) domain family"/>
    <property type="match status" value="1"/>
</dbReference>
<feature type="domain" description="Rab-GAP TBC" evidence="2">
    <location>
        <begin position="385"/>
        <end position="570"/>
    </location>
</feature>
<gene>
    <name evidence="3" type="ORF">INT43_006350</name>
</gene>
<reference evidence="3" key="1">
    <citation type="submission" date="2020-12" db="EMBL/GenBank/DDBJ databases">
        <title>Metabolic potential, ecology and presence of endohyphal bacteria is reflected in genomic diversity of Mucoromycotina.</title>
        <authorList>
            <person name="Muszewska A."/>
            <person name="Okrasinska A."/>
            <person name="Steczkiewicz K."/>
            <person name="Drgas O."/>
            <person name="Orlowska M."/>
            <person name="Perlinska-Lenart U."/>
            <person name="Aleksandrzak-Piekarczyk T."/>
            <person name="Szatraj K."/>
            <person name="Zielenkiewicz U."/>
            <person name="Pilsyk S."/>
            <person name="Malc E."/>
            <person name="Mieczkowski P."/>
            <person name="Kruszewska J.S."/>
            <person name="Biernat P."/>
            <person name="Pawlowska J."/>
        </authorList>
    </citation>
    <scope>NUCLEOTIDE SEQUENCE</scope>
    <source>
        <strain evidence="3">WA0000067209</strain>
    </source>
</reference>
<dbReference type="Gene3D" id="1.10.8.270">
    <property type="entry name" value="putative rabgap domain of human tbc1 domain family member 14 like domains"/>
    <property type="match status" value="1"/>
</dbReference>
<dbReference type="SMART" id="SM00164">
    <property type="entry name" value="TBC"/>
    <property type="match status" value="1"/>
</dbReference>
<accession>A0A8H7Q114</accession>
<dbReference type="GO" id="GO:0005096">
    <property type="term" value="F:GTPase activator activity"/>
    <property type="evidence" value="ECO:0007669"/>
    <property type="project" value="TreeGrafter"/>
</dbReference>
<dbReference type="InterPro" id="IPR035969">
    <property type="entry name" value="Rab-GAP_TBC_sf"/>
</dbReference>
<dbReference type="PANTHER" id="PTHR47219">
    <property type="entry name" value="RAB GTPASE-ACTIVATING PROTEIN 1-LIKE"/>
    <property type="match status" value="1"/>
</dbReference>
<feature type="compositionally biased region" description="Polar residues" evidence="1">
    <location>
        <begin position="157"/>
        <end position="166"/>
    </location>
</feature>
<evidence type="ECO:0000256" key="1">
    <source>
        <dbReference type="SAM" id="MobiDB-lite"/>
    </source>
</evidence>
<dbReference type="PANTHER" id="PTHR47219:SF9">
    <property type="entry name" value="GTPASE ACTIVATING PROTEIN AND CENTROSOME-ASSOCIATED, ISOFORM B"/>
    <property type="match status" value="1"/>
</dbReference>
<dbReference type="GO" id="GO:0031267">
    <property type="term" value="F:small GTPase binding"/>
    <property type="evidence" value="ECO:0007669"/>
    <property type="project" value="TreeGrafter"/>
</dbReference>
<dbReference type="EMBL" id="JAEPQZ010000003">
    <property type="protein sequence ID" value="KAG2183345.1"/>
    <property type="molecule type" value="Genomic_DNA"/>
</dbReference>
<feature type="compositionally biased region" description="Polar residues" evidence="1">
    <location>
        <begin position="177"/>
        <end position="195"/>
    </location>
</feature>
<dbReference type="AlphaFoldDB" id="A0A8H7Q114"/>
<dbReference type="SUPFAM" id="SSF47923">
    <property type="entry name" value="Ypt/Rab-GAP domain of gyp1p"/>
    <property type="match status" value="2"/>
</dbReference>
<feature type="compositionally biased region" description="Low complexity" evidence="1">
    <location>
        <begin position="217"/>
        <end position="227"/>
    </location>
</feature>
<proteinExistence type="predicted"/>
<dbReference type="InterPro" id="IPR000195">
    <property type="entry name" value="Rab-GAP-TBC_dom"/>
</dbReference>
<dbReference type="PROSITE" id="PS50086">
    <property type="entry name" value="TBC_RABGAP"/>
    <property type="match status" value="1"/>
</dbReference>
<protein>
    <recommendedName>
        <fullName evidence="2">Rab-GAP TBC domain-containing protein</fullName>
    </recommendedName>
</protein>
<dbReference type="Gene3D" id="1.10.472.80">
    <property type="entry name" value="Ypt/Rab-GAP domain of gyp1p, domain 3"/>
    <property type="match status" value="1"/>
</dbReference>
<dbReference type="Proteomes" id="UP000654370">
    <property type="component" value="Unassembled WGS sequence"/>
</dbReference>
<comment type="caution">
    <text evidence="3">The sequence shown here is derived from an EMBL/GenBank/DDBJ whole genome shotgun (WGS) entry which is preliminary data.</text>
</comment>
<name>A0A8H7Q114_MORIS</name>
<feature type="region of interest" description="Disordered" evidence="1">
    <location>
        <begin position="142"/>
        <end position="227"/>
    </location>
</feature>
<dbReference type="Pfam" id="PF00566">
    <property type="entry name" value="RabGAP-TBC"/>
    <property type="match status" value="1"/>
</dbReference>
<dbReference type="InterPro" id="IPR050302">
    <property type="entry name" value="Rab_GAP_TBC_domain"/>
</dbReference>
<dbReference type="OrthoDB" id="159449at2759"/>
<dbReference type="FunFam" id="1.10.472.80:FF:000008">
    <property type="entry name" value="TBC1 domain family member 10A"/>
    <property type="match status" value="1"/>
</dbReference>
<feature type="region of interest" description="Disordered" evidence="1">
    <location>
        <begin position="243"/>
        <end position="295"/>
    </location>
</feature>
<dbReference type="SUPFAM" id="SSF50044">
    <property type="entry name" value="SH3-domain"/>
    <property type="match status" value="1"/>
</dbReference>
<keyword evidence="4" id="KW-1185">Reference proteome</keyword>
<organism evidence="3 4">
    <name type="scientific">Mortierella isabellina</name>
    <name type="common">Filamentous fungus</name>
    <name type="synonym">Umbelopsis isabellina</name>
    <dbReference type="NCBI Taxonomy" id="91625"/>
    <lineage>
        <taxon>Eukaryota</taxon>
        <taxon>Fungi</taxon>
        <taxon>Fungi incertae sedis</taxon>
        <taxon>Mucoromycota</taxon>
        <taxon>Mucoromycotina</taxon>
        <taxon>Umbelopsidomycetes</taxon>
        <taxon>Umbelopsidales</taxon>
        <taxon>Umbelopsidaceae</taxon>
        <taxon>Umbelopsis</taxon>
    </lineage>
</organism>
<sequence length="690" mass="77714">MVMTTKHTSTDLELVDIRIREALKSLAISDVAITENLQDLSMENIRRFAETGGLGSCVGKFDIMAEDADDLMFLAGERIIVLKYLFDDQYLGYCEGVVGNFNAENVHFVELDPRVLDSLDSEQYSEGNDYYENRRMSDSWRSSTTWQSDQMDGHAAASTSSINSFPSEGGRDRPYYSRTSLDSSWTGSSLPSIRSRQSHDYARPSIPWHDMQNPMRSSQSLSKLSSLGNHSYRGAPYMPSISASVPDDLESFDTSDMNETYSDESDHDGDLSSATANKKEKRLPAPPRNFTDPNLSTRAKSVVSDIPISEAYVSAKVDKDSPLVDEYGFMWQSKKDMPPPVNLILNKATMKEYREREVKWLSVVSKMDVGTAEKDSKLKKLVRSGIPASIRARSWQFLARSRDYSKPGLYQSLLQGAKGNIHTVIDLDVARCFPNHVHFMDENGEGRKDLRNVLSAYAQYNSDLGYCQGMHCLAGCMLMQMPAEDAFWLLVATVDRYLKGYFGPELSQIRIDTAIIGELIREHQPKLAQHLESNGVTPVMYIPSWFLTAFTLSLPWSSVLRLWDVFYFEGVKVFYRISLAILEICKDYLLNCRSDTELLTFLLHIPHKYLGPDLLLETAFRIKLSKTDIAKYARKAAHMDSSVAGLPFESGLENLKVGNNHSNTSLPSLKSLSGLGKRIKSNRQPHTLPR</sequence>
<dbReference type="InterPro" id="IPR036028">
    <property type="entry name" value="SH3-like_dom_sf"/>
</dbReference>
<evidence type="ECO:0000259" key="2">
    <source>
        <dbReference type="PROSITE" id="PS50086"/>
    </source>
</evidence>